<dbReference type="AlphaFoldDB" id="A0A7K1T9L7"/>
<accession>A0A7K1T9L7</accession>
<dbReference type="PROSITE" id="PS50093">
    <property type="entry name" value="PKD"/>
    <property type="match status" value="1"/>
</dbReference>
<evidence type="ECO:0000313" key="4">
    <source>
        <dbReference type="Proteomes" id="UP000441336"/>
    </source>
</evidence>
<organism evidence="3 4">
    <name type="scientific">Hymenobacter ginkgonis</name>
    <dbReference type="NCBI Taxonomy" id="2682976"/>
    <lineage>
        <taxon>Bacteria</taxon>
        <taxon>Pseudomonadati</taxon>
        <taxon>Bacteroidota</taxon>
        <taxon>Cytophagia</taxon>
        <taxon>Cytophagales</taxon>
        <taxon>Hymenobacteraceae</taxon>
        <taxon>Hymenobacter</taxon>
    </lineage>
</organism>
<name>A0A7K1T9L7_9BACT</name>
<protein>
    <submittedName>
        <fullName evidence="3">PKD domain-containing protein</fullName>
    </submittedName>
</protein>
<evidence type="ECO:0000256" key="1">
    <source>
        <dbReference type="SAM" id="SignalP"/>
    </source>
</evidence>
<dbReference type="RefSeq" id="WP_157561865.1">
    <property type="nucleotide sequence ID" value="NZ_WQKZ01000001.1"/>
</dbReference>
<keyword evidence="4" id="KW-1185">Reference proteome</keyword>
<comment type="caution">
    <text evidence="3">The sequence shown here is derived from an EMBL/GenBank/DDBJ whole genome shotgun (WGS) entry which is preliminary data.</text>
</comment>
<dbReference type="InterPro" id="IPR035986">
    <property type="entry name" value="PKD_dom_sf"/>
</dbReference>
<feature type="chain" id="PRO_5029524382" evidence="1">
    <location>
        <begin position="21"/>
        <end position="421"/>
    </location>
</feature>
<dbReference type="InterPro" id="IPR013783">
    <property type="entry name" value="Ig-like_fold"/>
</dbReference>
<sequence>MKNTWNKAAWALVASPLLLASCNKNDKGSLEGAAPTASFTSVVNASQYPVTVTFTDNSQNGFVNQWDFGDGTLGTGTTVTHTYTQAGTYKVRLVESGRGGTGSTPQTDVVIPSSCGSAGFSVLTNCQSNAASARVFTYSNAAGAIKRLDANNNVISSSAANSLSSCQADDQFTFSGTSASYTYESNGGTYANGACGDSQSGGTTFVYKPGTGTSLGQIILGKAGAFIGEPVAVTNLTYDIIEASSTVLRLRGTLADGTKTEVTLVPYDAVTRVKQLLTNGTQKTWLLDNSQGAAIVVGTESAPTQYYAGGAVGSLPGCQADDEFTFSAANVYTYDAKGETLVAPAGTCQAPRSGSSPFTFGPADGAGQAQFVLTKAGSFIGITDAPDLTYRILSITDKNMLLRAGTGKNGGTIFTMKLVAK</sequence>
<feature type="domain" description="PKD" evidence="2">
    <location>
        <begin position="65"/>
        <end position="111"/>
    </location>
</feature>
<proteinExistence type="predicted"/>
<keyword evidence="1" id="KW-0732">Signal</keyword>
<feature type="signal peptide" evidence="1">
    <location>
        <begin position="1"/>
        <end position="20"/>
    </location>
</feature>
<dbReference type="Gene3D" id="2.60.40.10">
    <property type="entry name" value="Immunoglobulins"/>
    <property type="match status" value="1"/>
</dbReference>
<dbReference type="SMART" id="SM00089">
    <property type="entry name" value="PKD"/>
    <property type="match status" value="1"/>
</dbReference>
<dbReference type="SUPFAM" id="SSF49299">
    <property type="entry name" value="PKD domain"/>
    <property type="match status" value="1"/>
</dbReference>
<reference evidence="3 4" key="1">
    <citation type="submission" date="2019-12" db="EMBL/GenBank/DDBJ databases">
        <title>Hymenobacter sp. HMF4947 Genome sequencing and assembly.</title>
        <authorList>
            <person name="Kang H."/>
            <person name="Cha I."/>
            <person name="Kim H."/>
            <person name="Joh K."/>
        </authorList>
    </citation>
    <scope>NUCLEOTIDE SEQUENCE [LARGE SCALE GENOMIC DNA]</scope>
    <source>
        <strain evidence="3 4">HMF4947</strain>
    </source>
</reference>
<dbReference type="InterPro" id="IPR000601">
    <property type="entry name" value="PKD_dom"/>
</dbReference>
<dbReference type="EMBL" id="WQKZ01000001">
    <property type="protein sequence ID" value="MVN75099.1"/>
    <property type="molecule type" value="Genomic_DNA"/>
</dbReference>
<dbReference type="InterPro" id="IPR022409">
    <property type="entry name" value="PKD/Chitinase_dom"/>
</dbReference>
<gene>
    <name evidence="3" type="ORF">GO988_02040</name>
</gene>
<dbReference type="Pfam" id="PF18911">
    <property type="entry name" value="PKD_4"/>
    <property type="match status" value="1"/>
</dbReference>
<dbReference type="PROSITE" id="PS51257">
    <property type="entry name" value="PROKAR_LIPOPROTEIN"/>
    <property type="match status" value="1"/>
</dbReference>
<evidence type="ECO:0000313" key="3">
    <source>
        <dbReference type="EMBL" id="MVN75099.1"/>
    </source>
</evidence>
<evidence type="ECO:0000259" key="2">
    <source>
        <dbReference type="PROSITE" id="PS50093"/>
    </source>
</evidence>
<dbReference type="Proteomes" id="UP000441336">
    <property type="component" value="Unassembled WGS sequence"/>
</dbReference>